<feature type="binding site" evidence="12">
    <location>
        <position position="284"/>
    </location>
    <ligand>
        <name>Zn(2+)</name>
        <dbReference type="ChEBI" id="CHEBI:29105"/>
    </ligand>
</feature>
<feature type="binding site" evidence="12">
    <location>
        <position position="121"/>
    </location>
    <ligand>
        <name>Zn(2+)</name>
        <dbReference type="ChEBI" id="CHEBI:29105"/>
    </ligand>
</feature>
<reference evidence="13 14" key="1">
    <citation type="submission" date="2022-06" db="EMBL/GenBank/DDBJ databases">
        <title>Rhizosaccharibacter gen. nov. sp. nov. KSS12, endophytic bacteria isolated from sugarcane.</title>
        <authorList>
            <person name="Pitiwittayakul N."/>
        </authorList>
    </citation>
    <scope>NUCLEOTIDE SEQUENCE [LARGE SCALE GENOMIC DNA]</scope>
    <source>
        <strain evidence="13 14">KSS12</strain>
    </source>
</reference>
<evidence type="ECO:0000256" key="4">
    <source>
        <dbReference type="ARBA" id="ARBA00012745"/>
    </source>
</evidence>
<keyword evidence="5 12" id="KW-0444">Lipid biosynthesis</keyword>
<evidence type="ECO:0000256" key="7">
    <source>
        <dbReference type="ARBA" id="ARBA00022723"/>
    </source>
</evidence>
<dbReference type="EMBL" id="JAMZEJ010000006">
    <property type="protein sequence ID" value="MCQ8241241.1"/>
    <property type="molecule type" value="Genomic_DNA"/>
</dbReference>
<dbReference type="InterPro" id="IPR011334">
    <property type="entry name" value="UDP-acyl_GlcNac_deAcase_C"/>
</dbReference>
<dbReference type="NCBIfam" id="TIGR00325">
    <property type="entry name" value="lpxC"/>
    <property type="match status" value="1"/>
</dbReference>
<dbReference type="SUPFAM" id="SSF54211">
    <property type="entry name" value="Ribosomal protein S5 domain 2-like"/>
    <property type="match status" value="2"/>
</dbReference>
<evidence type="ECO:0000256" key="12">
    <source>
        <dbReference type="HAMAP-Rule" id="MF_00388"/>
    </source>
</evidence>
<protein>
    <recommendedName>
        <fullName evidence="4 12">UDP-3-O-acyl-N-acetylglucosamine deacetylase</fullName>
        <shortName evidence="12">UDP-3-O-acyl-GlcNAc deacetylase</shortName>
        <ecNumber evidence="4 12">3.5.1.108</ecNumber>
    </recommendedName>
    <alternativeName>
        <fullName evidence="12">UDP-3-O-[R-3-hydroxymyristoyl]-N-acetylglucosamine deacetylase</fullName>
    </alternativeName>
</protein>
<keyword evidence="10 12" id="KW-0443">Lipid metabolism</keyword>
<accession>A0ABT1VY26</accession>
<dbReference type="GO" id="GO:0103117">
    <property type="term" value="F:UDP-3-O-acyl-N-acetylglucosamine deacetylase activity"/>
    <property type="evidence" value="ECO:0007669"/>
    <property type="project" value="UniProtKB-EC"/>
</dbReference>
<evidence type="ECO:0000256" key="3">
    <source>
        <dbReference type="ARBA" id="ARBA00005002"/>
    </source>
</evidence>
<dbReference type="EC" id="3.5.1.108" evidence="4 12"/>
<proteinExistence type="inferred from homology"/>
<comment type="caution">
    <text evidence="13">The sequence shown here is derived from an EMBL/GenBank/DDBJ whole genome shotgun (WGS) entry which is preliminary data.</text>
</comment>
<evidence type="ECO:0000256" key="9">
    <source>
        <dbReference type="ARBA" id="ARBA00022833"/>
    </source>
</evidence>
<comment type="similarity">
    <text evidence="12">Belongs to the LpxC family.</text>
</comment>
<dbReference type="Pfam" id="PF03331">
    <property type="entry name" value="LpxC"/>
    <property type="match status" value="1"/>
</dbReference>
<gene>
    <name evidence="12 13" type="primary">lpxC</name>
    <name evidence="13" type="ORF">NFI88_10355</name>
</gene>
<dbReference type="Proteomes" id="UP001524547">
    <property type="component" value="Unassembled WGS sequence"/>
</dbReference>
<dbReference type="Gene3D" id="3.30.1700.10">
    <property type="entry name" value="lpxc deacetylase, domain 2"/>
    <property type="match status" value="1"/>
</dbReference>
<sequence>MDGAVIEFARSDQDRAAIALPDALLGPDGVSDLLNDLPLRLGRVRQRTLRNPIHCEGVGLHSGRRTRLVLRPGEPDSGILFRRSDLGVTVPGRFDNVVDTRLCTVLAPSDRPDARIGTVEHVMAALAACGIDNAVVDVDGPEVPVLDGTSRPFVFLIDCAGAAEQESFRGLIEVLRPVRVEDGPAWAELRPSHAPGFTLSLGIAFDAAAIGRQSYSMRLSEAAFRRELADCRTFTLRQEIEAMRAAGLARGGSLDNAIVVDGAEVLNPGGLRRADEFVRHKMLDAVGDLALAGLPLRGAFHGFRSGHGLNNRLLRALLSDPAAWRLSGGAVRRAA</sequence>
<keyword evidence="8 12" id="KW-0378">Hydrolase</keyword>
<keyword evidence="6 12" id="KW-0441">Lipid A biosynthesis</keyword>
<evidence type="ECO:0000313" key="14">
    <source>
        <dbReference type="Proteomes" id="UP001524547"/>
    </source>
</evidence>
<feature type="binding site" evidence="12">
    <location>
        <position position="280"/>
    </location>
    <ligand>
        <name>Zn(2+)</name>
        <dbReference type="ChEBI" id="CHEBI:29105"/>
    </ligand>
</feature>
<dbReference type="InterPro" id="IPR004463">
    <property type="entry name" value="UDP-acyl_GlcNac_deAcase"/>
</dbReference>
<dbReference type="InterPro" id="IPR020568">
    <property type="entry name" value="Ribosomal_Su5_D2-typ_SF"/>
</dbReference>
<comment type="pathway">
    <text evidence="3 12">Glycolipid biosynthesis; lipid IV(A) biosynthesis; lipid IV(A) from (3R)-3-hydroxytetradecanoyl-[acyl-carrier-protein] and UDP-N-acetyl-alpha-D-glucosamine: step 2/6.</text>
</comment>
<evidence type="ECO:0000256" key="8">
    <source>
        <dbReference type="ARBA" id="ARBA00022801"/>
    </source>
</evidence>
<keyword evidence="9 12" id="KW-0862">Zinc</keyword>
<dbReference type="InterPro" id="IPR015870">
    <property type="entry name" value="UDP-acyl_N-AcGlcN_deAcase_N"/>
</dbReference>
<evidence type="ECO:0000313" key="13">
    <source>
        <dbReference type="EMBL" id="MCQ8241241.1"/>
    </source>
</evidence>
<evidence type="ECO:0000256" key="5">
    <source>
        <dbReference type="ARBA" id="ARBA00022516"/>
    </source>
</evidence>
<evidence type="ECO:0000256" key="2">
    <source>
        <dbReference type="ARBA" id="ARBA00002923"/>
    </source>
</evidence>
<comment type="catalytic activity">
    <reaction evidence="11 12">
        <text>a UDP-3-O-[(3R)-3-hydroxyacyl]-N-acetyl-alpha-D-glucosamine + H2O = a UDP-3-O-[(3R)-3-hydroxyacyl]-alpha-D-glucosamine + acetate</text>
        <dbReference type="Rhea" id="RHEA:67816"/>
        <dbReference type="ChEBI" id="CHEBI:15377"/>
        <dbReference type="ChEBI" id="CHEBI:30089"/>
        <dbReference type="ChEBI" id="CHEBI:137740"/>
        <dbReference type="ChEBI" id="CHEBI:173225"/>
        <dbReference type="EC" id="3.5.1.108"/>
    </reaction>
</comment>
<feature type="active site" description="Proton donor" evidence="12">
    <location>
        <position position="307"/>
    </location>
</feature>
<dbReference type="Gene3D" id="3.30.230.20">
    <property type="entry name" value="lpxc deacetylase, domain 1"/>
    <property type="match status" value="1"/>
</dbReference>
<dbReference type="PANTHER" id="PTHR33694:SF1">
    <property type="entry name" value="UDP-3-O-ACYL-N-ACETYLGLUCOSAMINE DEACETYLASE 1, MITOCHONDRIAL-RELATED"/>
    <property type="match status" value="1"/>
</dbReference>
<evidence type="ECO:0000256" key="11">
    <source>
        <dbReference type="ARBA" id="ARBA00024535"/>
    </source>
</evidence>
<comment type="function">
    <text evidence="2 12">Catalyzes the hydrolysis of UDP-3-O-myristoyl-N-acetylglucosamine to form UDP-3-O-myristoylglucosamine and acetate, the committed step in lipid A biosynthesis.</text>
</comment>
<keyword evidence="7 12" id="KW-0479">Metal-binding</keyword>
<dbReference type="HAMAP" id="MF_00388">
    <property type="entry name" value="LpxC"/>
    <property type="match status" value="1"/>
</dbReference>
<evidence type="ECO:0000256" key="1">
    <source>
        <dbReference type="ARBA" id="ARBA00001947"/>
    </source>
</evidence>
<comment type="cofactor">
    <cofactor evidence="1 12">
        <name>Zn(2+)</name>
        <dbReference type="ChEBI" id="CHEBI:29105"/>
    </cofactor>
</comment>
<evidence type="ECO:0000256" key="6">
    <source>
        <dbReference type="ARBA" id="ARBA00022556"/>
    </source>
</evidence>
<keyword evidence="14" id="KW-1185">Reference proteome</keyword>
<organism evidence="13 14">
    <name type="scientific">Rhizosaccharibacter radicis</name>
    <dbReference type="NCBI Taxonomy" id="2782605"/>
    <lineage>
        <taxon>Bacteria</taxon>
        <taxon>Pseudomonadati</taxon>
        <taxon>Pseudomonadota</taxon>
        <taxon>Alphaproteobacteria</taxon>
        <taxon>Acetobacterales</taxon>
        <taxon>Acetobacteraceae</taxon>
        <taxon>Rhizosaccharibacter</taxon>
    </lineage>
</organism>
<name>A0ABT1VY26_9PROT</name>
<dbReference type="PANTHER" id="PTHR33694">
    <property type="entry name" value="UDP-3-O-ACYL-N-ACETYLGLUCOSAMINE DEACETYLASE 1, MITOCHONDRIAL-RELATED"/>
    <property type="match status" value="1"/>
</dbReference>
<dbReference type="RefSeq" id="WP_422919992.1">
    <property type="nucleotide sequence ID" value="NZ_JAMZEJ010000006.1"/>
</dbReference>
<evidence type="ECO:0000256" key="10">
    <source>
        <dbReference type="ARBA" id="ARBA00023098"/>
    </source>
</evidence>